<accession>A0A8K1CKW0</accession>
<name>A0A8K1CKW0_PYTOL</name>
<dbReference type="Gene3D" id="3.40.50.720">
    <property type="entry name" value="NAD(P)-binding Rossmann-like Domain"/>
    <property type="match status" value="1"/>
</dbReference>
<proteinExistence type="predicted"/>
<feature type="domain" description="NAD(P)-binding" evidence="1">
    <location>
        <begin position="24"/>
        <end position="171"/>
    </location>
</feature>
<sequence>MSGVATKAATHTYRKSKHFLLVIGGNGFVGSNILQRAVQKGIDVRSLNPSGKPDWQDVPWIDQVEWMKGDVFNPDDLAAAVDEATGVISTVGAFGNNELMEKVCGDATILAAQAAQKAGAERFVFVSNSRVGSYVPTWAPLYGYYHGKERAEAAVRSSFPSTGVSLRPGFIYGPRRTKSFGIPLQLAGVPIKFVARDLGAVSSIISRIPLVGHELHSAIPVAAVAKAAVLSAIGPVQRETLDTSSMLALADSFHHTLE</sequence>
<dbReference type="GO" id="GO:0044877">
    <property type="term" value="F:protein-containing complex binding"/>
    <property type="evidence" value="ECO:0007669"/>
    <property type="project" value="TreeGrafter"/>
</dbReference>
<dbReference type="SUPFAM" id="SSF51735">
    <property type="entry name" value="NAD(P)-binding Rossmann-fold domains"/>
    <property type="match status" value="1"/>
</dbReference>
<dbReference type="InterPro" id="IPR016040">
    <property type="entry name" value="NAD(P)-bd_dom"/>
</dbReference>
<gene>
    <name evidence="2" type="ORF">Poli38472_009000</name>
</gene>
<protein>
    <recommendedName>
        <fullName evidence="1">NAD(P)-binding domain-containing protein</fullName>
    </recommendedName>
</protein>
<dbReference type="GO" id="GO:0005739">
    <property type="term" value="C:mitochondrion"/>
    <property type="evidence" value="ECO:0007669"/>
    <property type="project" value="TreeGrafter"/>
</dbReference>
<dbReference type="Proteomes" id="UP000794436">
    <property type="component" value="Unassembled WGS sequence"/>
</dbReference>
<dbReference type="PANTHER" id="PTHR12126:SF16">
    <property type="entry name" value="MIOREX COMPLEX COMPONENT 2"/>
    <property type="match status" value="1"/>
</dbReference>
<evidence type="ECO:0000313" key="2">
    <source>
        <dbReference type="EMBL" id="TMW64833.1"/>
    </source>
</evidence>
<dbReference type="OrthoDB" id="276721at2759"/>
<dbReference type="EMBL" id="SPLM01000038">
    <property type="protein sequence ID" value="TMW64833.1"/>
    <property type="molecule type" value="Genomic_DNA"/>
</dbReference>
<keyword evidence="3" id="KW-1185">Reference proteome</keyword>
<dbReference type="AlphaFoldDB" id="A0A8K1CKW0"/>
<organism evidence="2 3">
    <name type="scientific">Pythium oligandrum</name>
    <name type="common">Mycoparasitic fungus</name>
    <dbReference type="NCBI Taxonomy" id="41045"/>
    <lineage>
        <taxon>Eukaryota</taxon>
        <taxon>Sar</taxon>
        <taxon>Stramenopiles</taxon>
        <taxon>Oomycota</taxon>
        <taxon>Peronosporomycetes</taxon>
        <taxon>Pythiales</taxon>
        <taxon>Pythiaceae</taxon>
        <taxon>Pythium</taxon>
    </lineage>
</organism>
<dbReference type="InterPro" id="IPR051207">
    <property type="entry name" value="ComplexI_NDUFA9_subunit"/>
</dbReference>
<dbReference type="InterPro" id="IPR036291">
    <property type="entry name" value="NAD(P)-bd_dom_sf"/>
</dbReference>
<reference evidence="2" key="1">
    <citation type="submission" date="2019-03" db="EMBL/GenBank/DDBJ databases">
        <title>Long read genome sequence of the mycoparasitic Pythium oligandrum ATCC 38472 isolated from sugarbeet rhizosphere.</title>
        <authorList>
            <person name="Gaulin E."/>
        </authorList>
    </citation>
    <scope>NUCLEOTIDE SEQUENCE</scope>
    <source>
        <strain evidence="2">ATCC 38472_TT</strain>
    </source>
</reference>
<comment type="caution">
    <text evidence="2">The sequence shown here is derived from an EMBL/GenBank/DDBJ whole genome shotgun (WGS) entry which is preliminary data.</text>
</comment>
<dbReference type="PANTHER" id="PTHR12126">
    <property type="entry name" value="NADH-UBIQUINONE OXIDOREDUCTASE 39 KDA SUBUNIT-RELATED"/>
    <property type="match status" value="1"/>
</dbReference>
<evidence type="ECO:0000313" key="3">
    <source>
        <dbReference type="Proteomes" id="UP000794436"/>
    </source>
</evidence>
<evidence type="ECO:0000259" key="1">
    <source>
        <dbReference type="Pfam" id="PF13460"/>
    </source>
</evidence>
<dbReference type="Pfam" id="PF13460">
    <property type="entry name" value="NAD_binding_10"/>
    <property type="match status" value="1"/>
</dbReference>